<dbReference type="NCBIfam" id="NF005970">
    <property type="entry name" value="PRK08057.1-4"/>
    <property type="match status" value="1"/>
</dbReference>
<dbReference type="InterPro" id="IPR003723">
    <property type="entry name" value="Precorrin-6x_reduct"/>
</dbReference>
<evidence type="ECO:0000313" key="4">
    <source>
        <dbReference type="EMBL" id="MCY6372166.1"/>
    </source>
</evidence>
<accession>A0ABT4CVU5</accession>
<keyword evidence="5" id="KW-1185">Reference proteome</keyword>
<proteinExistence type="predicted"/>
<dbReference type="EC" id="1.3.1.106" evidence="4"/>
<keyword evidence="3 4" id="KW-0560">Oxidoreductase</keyword>
<dbReference type="EMBL" id="JAPQES010000006">
    <property type="protein sequence ID" value="MCY6372166.1"/>
    <property type="molecule type" value="Genomic_DNA"/>
</dbReference>
<dbReference type="PANTHER" id="PTHR36925">
    <property type="entry name" value="COBALT-PRECORRIN-6A REDUCTASE"/>
    <property type="match status" value="1"/>
</dbReference>
<comment type="caution">
    <text evidence="4">The sequence shown here is derived from an EMBL/GenBank/DDBJ whole genome shotgun (WGS) entry which is preliminary data.</text>
</comment>
<keyword evidence="2" id="KW-0169">Cobalamin biosynthesis</keyword>
<dbReference type="NCBIfam" id="TIGR00715">
    <property type="entry name" value="precor6x_red"/>
    <property type="match status" value="1"/>
</dbReference>
<organism evidence="4 5">
    <name type="scientific">Clostridium ganghwense</name>
    <dbReference type="NCBI Taxonomy" id="312089"/>
    <lineage>
        <taxon>Bacteria</taxon>
        <taxon>Bacillati</taxon>
        <taxon>Bacillota</taxon>
        <taxon>Clostridia</taxon>
        <taxon>Eubacteriales</taxon>
        <taxon>Clostridiaceae</taxon>
        <taxon>Clostridium</taxon>
    </lineage>
</organism>
<reference evidence="4" key="1">
    <citation type="submission" date="2022-12" db="EMBL/GenBank/DDBJ databases">
        <authorList>
            <person name="Wang J."/>
        </authorList>
    </citation>
    <scope>NUCLEOTIDE SEQUENCE</scope>
    <source>
        <strain evidence="4">HY-42-06</strain>
    </source>
</reference>
<dbReference type="Pfam" id="PF02571">
    <property type="entry name" value="CbiJ"/>
    <property type="match status" value="1"/>
</dbReference>
<sequence>MIGLILGTSEGKKILSLLNKYTEDIFVTTATTYGGELLKDYKYKVLNTKPLDEQNLKEALINNGVTTLVDASHPYAEEITKNAQKICMELSIEYVRYERPSIIKKYKDEKWIIEVESYEELKDKLANFEGCILNTTGSRNIEKIQELKLDNRIVHRILPSTKVMEKMFSLDVKIENLIAIKGPVSYELNCAFIKEYNAKAIILKDSGRAGGTEEKLKASKDCGIYAFVLKRNITKYENVYSSEEALVDYLKSKI</sequence>
<protein>
    <submittedName>
        <fullName evidence="4">Cobalt-precorrin-6A reductase</fullName>
        <ecNumber evidence="4">1.3.1.106</ecNumber>
    </submittedName>
</protein>
<dbReference type="PROSITE" id="PS51014">
    <property type="entry name" value="COBK_CBIJ"/>
    <property type="match status" value="1"/>
</dbReference>
<dbReference type="Proteomes" id="UP001079657">
    <property type="component" value="Unassembled WGS sequence"/>
</dbReference>
<dbReference type="RefSeq" id="WP_268051100.1">
    <property type="nucleotide sequence ID" value="NZ_JAPQES010000006.1"/>
</dbReference>
<evidence type="ECO:0000313" key="5">
    <source>
        <dbReference type="Proteomes" id="UP001079657"/>
    </source>
</evidence>
<evidence type="ECO:0000256" key="1">
    <source>
        <dbReference type="ARBA" id="ARBA00004953"/>
    </source>
</evidence>
<dbReference type="GO" id="GO:0016491">
    <property type="term" value="F:oxidoreductase activity"/>
    <property type="evidence" value="ECO:0007669"/>
    <property type="project" value="UniProtKB-KW"/>
</dbReference>
<dbReference type="PANTHER" id="PTHR36925:SF1">
    <property type="entry name" value="COBALT-PRECORRIN-6A REDUCTASE"/>
    <property type="match status" value="1"/>
</dbReference>
<name>A0ABT4CVU5_9CLOT</name>
<evidence type="ECO:0000256" key="2">
    <source>
        <dbReference type="ARBA" id="ARBA00022573"/>
    </source>
</evidence>
<comment type="pathway">
    <text evidence="1">Cofactor biosynthesis; adenosylcobalamin biosynthesis.</text>
</comment>
<gene>
    <name evidence="4" type="ORF">OXH55_16165</name>
</gene>
<evidence type="ECO:0000256" key="3">
    <source>
        <dbReference type="ARBA" id="ARBA00023002"/>
    </source>
</evidence>